<dbReference type="OrthoDB" id="1915989at2759"/>
<dbReference type="PANTHER" id="PTHR35696:SF1">
    <property type="entry name" value="ELECTRON CARRIER_IRON ION-BINDING PROTEIN"/>
    <property type="match status" value="1"/>
</dbReference>
<accession>I1I0N8</accession>
<evidence type="ECO:0000313" key="3">
    <source>
        <dbReference type="EnsemblPlants" id="KQJ94942"/>
    </source>
</evidence>
<protein>
    <submittedName>
        <fullName evidence="2 3">Uncharacterized protein</fullName>
    </submittedName>
</protein>
<dbReference type="Pfam" id="PF05142">
    <property type="entry name" value="DUF702"/>
    <property type="match status" value="1"/>
</dbReference>
<feature type="compositionally biased region" description="Low complexity" evidence="1">
    <location>
        <begin position="119"/>
        <end position="128"/>
    </location>
</feature>
<feature type="region of interest" description="Disordered" evidence="1">
    <location>
        <begin position="1"/>
        <end position="52"/>
    </location>
</feature>
<dbReference type="RefSeq" id="XP_003573337.1">
    <property type="nucleotide sequence ID" value="XM_003573289.4"/>
</dbReference>
<gene>
    <name evidence="3" type="primary">LOC100823491</name>
    <name evidence="2" type="ORF">BRADI_3g14240v3</name>
</gene>
<dbReference type="EMBL" id="CM000882">
    <property type="protein sequence ID" value="KQJ94942.1"/>
    <property type="molecule type" value="Genomic_DNA"/>
</dbReference>
<proteinExistence type="predicted"/>
<evidence type="ECO:0000313" key="2">
    <source>
        <dbReference type="EMBL" id="KQJ94942.1"/>
    </source>
</evidence>
<feature type="region of interest" description="Disordered" evidence="1">
    <location>
        <begin position="318"/>
        <end position="375"/>
    </location>
</feature>
<feature type="compositionally biased region" description="Low complexity" evidence="1">
    <location>
        <begin position="365"/>
        <end position="375"/>
    </location>
</feature>
<organism evidence="3">
    <name type="scientific">Brachypodium distachyon</name>
    <name type="common">Purple false brome</name>
    <name type="synonym">Trachynia distachya</name>
    <dbReference type="NCBI Taxonomy" id="15368"/>
    <lineage>
        <taxon>Eukaryota</taxon>
        <taxon>Viridiplantae</taxon>
        <taxon>Streptophyta</taxon>
        <taxon>Embryophyta</taxon>
        <taxon>Tracheophyta</taxon>
        <taxon>Spermatophyta</taxon>
        <taxon>Magnoliopsida</taxon>
        <taxon>Liliopsida</taxon>
        <taxon>Poales</taxon>
        <taxon>Poaceae</taxon>
        <taxon>BOP clade</taxon>
        <taxon>Pooideae</taxon>
        <taxon>Stipodae</taxon>
        <taxon>Brachypodieae</taxon>
        <taxon>Brachypodium</taxon>
    </lineage>
</organism>
<feature type="region of interest" description="Disordered" evidence="1">
    <location>
        <begin position="100"/>
        <end position="128"/>
    </location>
</feature>
<keyword evidence="4" id="KW-1185">Reference proteome</keyword>
<dbReference type="HOGENOM" id="CLU_065269_0_0_1"/>
<dbReference type="eggNOG" id="ENOG502QUR3">
    <property type="taxonomic scope" value="Eukaryota"/>
</dbReference>
<evidence type="ECO:0000256" key="1">
    <source>
        <dbReference type="SAM" id="MobiDB-lite"/>
    </source>
</evidence>
<dbReference type="PANTHER" id="PTHR35696">
    <property type="entry name" value="ELECTRON CARRIER/IRON ION-BINDING PROTEIN"/>
    <property type="match status" value="1"/>
</dbReference>
<reference evidence="2" key="2">
    <citation type="submission" date="2017-06" db="EMBL/GenBank/DDBJ databases">
        <title>WGS assembly of Brachypodium distachyon.</title>
        <authorList>
            <consortium name="The International Brachypodium Initiative"/>
            <person name="Lucas S."/>
            <person name="Harmon-Smith M."/>
            <person name="Lail K."/>
            <person name="Tice H."/>
            <person name="Grimwood J."/>
            <person name="Bruce D."/>
            <person name="Barry K."/>
            <person name="Shu S."/>
            <person name="Lindquist E."/>
            <person name="Wang M."/>
            <person name="Pitluck S."/>
            <person name="Vogel J.P."/>
            <person name="Garvin D.F."/>
            <person name="Mockler T.C."/>
            <person name="Schmutz J."/>
            <person name="Rokhsar D."/>
            <person name="Bevan M.W."/>
        </authorList>
    </citation>
    <scope>NUCLEOTIDE SEQUENCE</scope>
    <source>
        <strain evidence="2">Bd21</strain>
    </source>
</reference>
<dbReference type="Proteomes" id="UP000008810">
    <property type="component" value="Chromosome 3"/>
</dbReference>
<dbReference type="AlphaFoldDB" id="I1I0N8"/>
<dbReference type="EnsemblPlants" id="KQJ94942">
    <property type="protein sequence ID" value="KQJ94942"/>
    <property type="gene ID" value="BRADI_3g14240v3"/>
</dbReference>
<dbReference type="OMA" id="YSFPKLW"/>
<evidence type="ECO:0000313" key="4">
    <source>
        <dbReference type="Proteomes" id="UP000008810"/>
    </source>
</evidence>
<dbReference type="GeneID" id="100823491"/>
<feature type="compositionally biased region" description="Low complexity" evidence="1">
    <location>
        <begin position="1"/>
        <end position="19"/>
    </location>
</feature>
<name>I1I0N8_BRADI</name>
<dbReference type="KEGG" id="bdi:100823491"/>
<feature type="compositionally biased region" description="Low complexity" evidence="1">
    <location>
        <begin position="321"/>
        <end position="336"/>
    </location>
</feature>
<sequence length="375" mass="41140">MAASSPASSGKAASDTSAPAPAPASAPAPTVANGNGTPQKPPPGTGFDMPKPNLRGLNKPKCIQCGNVARSRCPFQCCKSCCYKAQNPCHIHVLKQSNTLPEKTPPTPAPLSDQPSTNSPLNGSSSRLSSLQKLPHHFLNSIRTRKSLAKKDVASINKWRFMKLEEHIQGDIDVENEAYDRYTQNIGLLEETFYLTEDAAGEHETEATSSEERMEIMVSEAKVRLKSDCSNADGFKERIATILDQKLKELQGRGSAYEDDKPSDQNLDDHRKPVKLSIKQQMERNMKTNELLGKLTKAQSEDDLRPCLGIMAQLFGKEKSSTSMSTSNKSSNQESTPAITPSYSFPRRMTRSEFDENMSSEINDESSSLSQVAQL</sequence>
<reference evidence="3" key="3">
    <citation type="submission" date="2018-08" db="UniProtKB">
        <authorList>
            <consortium name="EnsemblPlants"/>
        </authorList>
    </citation>
    <scope>IDENTIFICATION</scope>
    <source>
        <strain evidence="3">cv. Bd21</strain>
    </source>
</reference>
<feature type="compositionally biased region" description="Acidic residues" evidence="1">
    <location>
        <begin position="355"/>
        <end position="364"/>
    </location>
</feature>
<dbReference type="STRING" id="15368.I1I0N8"/>
<dbReference type="FunCoup" id="I1I0N8">
    <property type="interactions" value="2228"/>
</dbReference>
<dbReference type="Gramene" id="KQJ94942">
    <property type="protein sequence ID" value="KQJ94942"/>
    <property type="gene ID" value="BRADI_3g14240v3"/>
</dbReference>
<reference evidence="2 3" key="1">
    <citation type="journal article" date="2010" name="Nature">
        <title>Genome sequencing and analysis of the model grass Brachypodium distachyon.</title>
        <authorList>
            <consortium name="International Brachypodium Initiative"/>
        </authorList>
    </citation>
    <scope>NUCLEOTIDE SEQUENCE [LARGE SCALE GENOMIC DNA]</scope>
    <source>
        <strain evidence="2 3">Bd21</strain>
    </source>
</reference>